<evidence type="ECO:0000313" key="4">
    <source>
        <dbReference type="Proteomes" id="UP001300383"/>
    </source>
</evidence>
<dbReference type="RefSeq" id="WP_283231840.1">
    <property type="nucleotide sequence ID" value="NZ_JASGBQ010000033.1"/>
</dbReference>
<evidence type="ECO:0000313" key="3">
    <source>
        <dbReference type="EMBL" id="MDI9243416.1"/>
    </source>
</evidence>
<keyword evidence="2" id="KW-0812">Transmembrane</keyword>
<accession>A0AAP4EZS2</accession>
<comment type="caution">
    <text evidence="3">The sequence shown here is derived from an EMBL/GenBank/DDBJ whole genome shotgun (WGS) entry which is preliminary data.</text>
</comment>
<dbReference type="Proteomes" id="UP001300383">
    <property type="component" value="Unassembled WGS sequence"/>
</dbReference>
<feature type="compositionally biased region" description="Polar residues" evidence="1">
    <location>
        <begin position="239"/>
        <end position="251"/>
    </location>
</feature>
<organism evidence="3 4">
    <name type="scientific">Fusibacillus kribbianus</name>
    <dbReference type="NCBI Taxonomy" id="3044208"/>
    <lineage>
        <taxon>Bacteria</taxon>
        <taxon>Bacillati</taxon>
        <taxon>Bacillota</taxon>
        <taxon>Clostridia</taxon>
        <taxon>Lachnospirales</taxon>
        <taxon>Lachnospiraceae</taxon>
        <taxon>Fusibacillus</taxon>
    </lineage>
</organism>
<evidence type="ECO:0000256" key="2">
    <source>
        <dbReference type="SAM" id="Phobius"/>
    </source>
</evidence>
<gene>
    <name evidence="3" type="ORF">QJ036_13260</name>
</gene>
<feature type="region of interest" description="Disordered" evidence="1">
    <location>
        <begin position="234"/>
        <end position="260"/>
    </location>
</feature>
<keyword evidence="2" id="KW-0472">Membrane</keyword>
<protein>
    <submittedName>
        <fullName evidence="3">Uncharacterized protein</fullName>
    </submittedName>
</protein>
<evidence type="ECO:0000256" key="1">
    <source>
        <dbReference type="SAM" id="MobiDB-lite"/>
    </source>
</evidence>
<dbReference type="AlphaFoldDB" id="A0AAP4EZS2"/>
<keyword evidence="4" id="KW-1185">Reference proteome</keyword>
<proteinExistence type="predicted"/>
<sequence>MTRREISDGVGNISSRHILEAADYKTASQKIRFFKRPVGRTTAAAVLALCLIAGLITGTLLDSPGGMAVTAYAYGTGEEIPEAGAVIRTGTISDSGEMAGHPLMFYLSGKNIVSVRYSCKNEQLEFMDWTEKRDEYGLAQNFTISYGEEDDEYASLLIDWVPNTIIRELTDHSDSSISSLPEEMRNDVIVMEITFGNEKTAVKAIQVSLLDDGTFFASFSDYQIRETDAFVKRPDSAPLSASTPSPETDGNTLAEDTESSMSVDMEGALVSAKATAEAYYKKTVFQVISMEAVDQTVDQISFSVRVTKDGVLQDPDRTIWLQLINGSWEVVNEGY</sequence>
<keyword evidence="2" id="KW-1133">Transmembrane helix</keyword>
<dbReference type="EMBL" id="JASGBQ010000033">
    <property type="protein sequence ID" value="MDI9243416.1"/>
    <property type="molecule type" value="Genomic_DNA"/>
</dbReference>
<reference evidence="3 4" key="1">
    <citation type="submission" date="2023-05" db="EMBL/GenBank/DDBJ databases">
        <title>[ruminococcus] sp. nov., isolated from a pig farm feces dump.</title>
        <authorList>
            <person name="Chang Y.-H."/>
        </authorList>
    </citation>
    <scope>NUCLEOTIDE SEQUENCE [LARGE SCALE GENOMIC DNA]</scope>
    <source>
        <strain evidence="3 4">YH-rum2234</strain>
    </source>
</reference>
<feature type="transmembrane region" description="Helical" evidence="2">
    <location>
        <begin position="42"/>
        <end position="61"/>
    </location>
</feature>
<name>A0AAP4EZS2_9FIRM</name>